<evidence type="ECO:0000259" key="2">
    <source>
        <dbReference type="PROSITE" id="PS50940"/>
    </source>
</evidence>
<dbReference type="SUPFAM" id="SSF57625">
    <property type="entry name" value="Invertebrate chitin-binding proteins"/>
    <property type="match status" value="1"/>
</dbReference>
<dbReference type="PROSITE" id="PS50940">
    <property type="entry name" value="CHIT_BIND_II"/>
    <property type="match status" value="1"/>
</dbReference>
<evidence type="ECO:0000313" key="5">
    <source>
        <dbReference type="RefSeq" id="XP_005191020.1"/>
    </source>
</evidence>
<evidence type="ECO:0000313" key="4">
    <source>
        <dbReference type="Proteomes" id="UP001652621"/>
    </source>
</evidence>
<feature type="domain" description="Chitin-binding type-2" evidence="2">
    <location>
        <begin position="27"/>
        <end position="90"/>
    </location>
</feature>
<dbReference type="InterPro" id="IPR036508">
    <property type="entry name" value="Chitin-bd_dom_sf"/>
</dbReference>
<feature type="signal peptide" evidence="1">
    <location>
        <begin position="1"/>
        <end position="19"/>
    </location>
</feature>
<dbReference type="EnsemblMetazoa" id="MDOA007638-RA">
    <property type="protein sequence ID" value="MDOA007638-PA"/>
    <property type="gene ID" value="MDOA007638"/>
</dbReference>
<dbReference type="PANTHER" id="PTHR20987:SF0">
    <property type="entry name" value="CHITIN-BINDING TYPE-2 DOMAIN-CONTAINING PROTEIN-RELATED"/>
    <property type="match status" value="1"/>
</dbReference>
<dbReference type="VEuPathDB" id="VectorBase:MDOMA2_015831"/>
<protein>
    <submittedName>
        <fullName evidence="5">Uncharacterized protein LOC101892639</fullName>
    </submittedName>
</protein>
<dbReference type="KEGG" id="mde:101892639"/>
<dbReference type="RefSeq" id="XP_005191020.1">
    <property type="nucleotide sequence ID" value="XM_005190963.3"/>
</dbReference>
<sequence>MKYFSCLIALLGLLAVVLACDPDSNNAPECSSSNLNVPVRNFWDPTAYWVCEKAAAAPELVRCPDAHLFDSEKGECVLWNKWKWVNPCPAN</sequence>
<reference evidence="3" key="1">
    <citation type="submission" date="2020-05" db="UniProtKB">
        <authorList>
            <consortium name="EnsemblMetazoa"/>
        </authorList>
    </citation>
    <scope>IDENTIFICATION</scope>
    <source>
        <strain evidence="3">Aabys</strain>
    </source>
</reference>
<dbReference type="GO" id="GO:0008061">
    <property type="term" value="F:chitin binding"/>
    <property type="evidence" value="ECO:0007669"/>
    <property type="project" value="InterPro"/>
</dbReference>
<dbReference type="VEuPathDB" id="VectorBase:MDOA007638"/>
<dbReference type="InterPro" id="IPR002557">
    <property type="entry name" value="Chitin-bd_dom"/>
</dbReference>
<dbReference type="GO" id="GO:0005576">
    <property type="term" value="C:extracellular region"/>
    <property type="evidence" value="ECO:0007669"/>
    <property type="project" value="InterPro"/>
</dbReference>
<dbReference type="PANTHER" id="PTHR20987">
    <property type="entry name" value="CHITIN-BINDING TYPE-2 DOMAIN-CONTAINING PROTEIN-RELATED"/>
    <property type="match status" value="1"/>
</dbReference>
<organism evidence="3">
    <name type="scientific">Musca domestica</name>
    <name type="common">House fly</name>
    <dbReference type="NCBI Taxonomy" id="7370"/>
    <lineage>
        <taxon>Eukaryota</taxon>
        <taxon>Metazoa</taxon>
        <taxon>Ecdysozoa</taxon>
        <taxon>Arthropoda</taxon>
        <taxon>Hexapoda</taxon>
        <taxon>Insecta</taxon>
        <taxon>Pterygota</taxon>
        <taxon>Neoptera</taxon>
        <taxon>Endopterygota</taxon>
        <taxon>Diptera</taxon>
        <taxon>Brachycera</taxon>
        <taxon>Muscomorpha</taxon>
        <taxon>Muscoidea</taxon>
        <taxon>Muscidae</taxon>
        <taxon>Musca</taxon>
    </lineage>
</organism>
<dbReference type="Proteomes" id="UP001652621">
    <property type="component" value="Unplaced"/>
</dbReference>
<dbReference type="OrthoDB" id="7880675at2759"/>
<reference evidence="5" key="2">
    <citation type="submission" date="2025-04" db="UniProtKB">
        <authorList>
            <consortium name="RefSeq"/>
        </authorList>
    </citation>
    <scope>IDENTIFICATION</scope>
    <source>
        <strain evidence="5">Aabys</strain>
    </source>
</reference>
<keyword evidence="4" id="KW-1185">Reference proteome</keyword>
<feature type="chain" id="PRO_5044560711" evidence="1">
    <location>
        <begin position="20"/>
        <end position="91"/>
    </location>
</feature>
<keyword evidence="1" id="KW-0732">Signal</keyword>
<dbReference type="AlphaFoldDB" id="A0A1I8MR85"/>
<dbReference type="PROSITE" id="PS51257">
    <property type="entry name" value="PROKAR_LIPOPROTEIN"/>
    <property type="match status" value="1"/>
</dbReference>
<evidence type="ECO:0000313" key="3">
    <source>
        <dbReference type="EnsemblMetazoa" id="MDOA007638-PA"/>
    </source>
</evidence>
<evidence type="ECO:0000256" key="1">
    <source>
        <dbReference type="SAM" id="SignalP"/>
    </source>
</evidence>
<name>A0A1I8MR85_MUSDO</name>
<accession>A0A1I8MR85</accession>
<gene>
    <name evidence="3" type="primary">101892639</name>
    <name evidence="5" type="synonym">LOC101892639</name>
</gene>
<proteinExistence type="predicted"/>
<dbReference type="GeneID" id="101892639"/>